<gene>
    <name evidence="1" type="ORF">ETEE_0037</name>
</gene>
<dbReference type="HOGENOM" id="CLU_2568404_0_0_6"/>
<dbReference type="GeneID" id="41066860"/>
<dbReference type="Proteomes" id="UP000028681">
    <property type="component" value="Chromosome"/>
</dbReference>
<reference evidence="1 2" key="1">
    <citation type="journal article" date="2012" name="PLoS ONE">
        <title>Edwardsiella comparative phylogenomics reveal the new intra/inter-species taxonomic relationships, virulence evolution and niche adaptation mechanisms.</title>
        <authorList>
            <person name="Yang M."/>
            <person name="Lv Y."/>
            <person name="Xiao J."/>
            <person name="Wu H."/>
            <person name="Zheng H."/>
            <person name="Liu Q."/>
            <person name="Zhang Y."/>
            <person name="Wang Q."/>
        </authorList>
    </citation>
    <scope>NUCLEOTIDE SEQUENCE [LARGE SCALE GENOMIC DNA]</scope>
    <source>
        <strain evidence="2">080813</strain>
    </source>
</reference>
<dbReference type="KEGG" id="ete:ETEE_0037"/>
<organism evidence="1 2">
    <name type="scientific">Edwardsiella anguillarum ET080813</name>
    <dbReference type="NCBI Taxonomy" id="667120"/>
    <lineage>
        <taxon>Bacteria</taxon>
        <taxon>Pseudomonadati</taxon>
        <taxon>Pseudomonadota</taxon>
        <taxon>Gammaproteobacteria</taxon>
        <taxon>Enterobacterales</taxon>
        <taxon>Hafniaceae</taxon>
        <taxon>Edwardsiella</taxon>
    </lineage>
</organism>
<evidence type="ECO:0000313" key="1">
    <source>
        <dbReference type="EMBL" id="AIJ06523.1"/>
    </source>
</evidence>
<proteinExistence type="predicted"/>
<accession>A0A076LJ06</accession>
<dbReference type="AlphaFoldDB" id="A0A076LJ06"/>
<name>A0A076LJ06_9GAMM</name>
<dbReference type="RefSeq" id="WP_144242784.1">
    <property type="nucleotide sequence ID" value="NZ_CP006664.1"/>
</dbReference>
<sequence>MMISKAFFYVIDTFDVIDSNNPNVITTKNEIEIFNKVIKIIRDEVDVRHKDAEPYFSVLFEGKANRWILRFYDKKSLCIVF</sequence>
<evidence type="ECO:0000313" key="2">
    <source>
        <dbReference type="Proteomes" id="UP000028681"/>
    </source>
</evidence>
<dbReference type="EMBL" id="CP006664">
    <property type="protein sequence ID" value="AIJ06523.1"/>
    <property type="molecule type" value="Genomic_DNA"/>
</dbReference>
<protein>
    <submittedName>
        <fullName evidence="1">Uncharacterized protein</fullName>
    </submittedName>
</protein>